<organism evidence="3">
    <name type="scientific">Palpitomonas bilix</name>
    <dbReference type="NCBI Taxonomy" id="652834"/>
    <lineage>
        <taxon>Eukaryota</taxon>
        <taxon>Eukaryota incertae sedis</taxon>
    </lineage>
</organism>
<dbReference type="InterPro" id="IPR025697">
    <property type="entry name" value="CLU_dom"/>
</dbReference>
<dbReference type="InterPro" id="IPR033646">
    <property type="entry name" value="CLU-central"/>
</dbReference>
<evidence type="ECO:0000259" key="2">
    <source>
        <dbReference type="PROSITE" id="PS51823"/>
    </source>
</evidence>
<dbReference type="Gene3D" id="3.80.10.10">
    <property type="entry name" value="Ribonuclease Inhibitor"/>
    <property type="match status" value="1"/>
</dbReference>
<dbReference type="Pfam" id="PF12807">
    <property type="entry name" value="eIF3_p135"/>
    <property type="match status" value="1"/>
</dbReference>
<name>A0A7S3GCX0_9EUKA</name>
<feature type="region of interest" description="Disordered" evidence="1">
    <location>
        <begin position="414"/>
        <end position="446"/>
    </location>
</feature>
<dbReference type="InterPro" id="IPR027523">
    <property type="entry name" value="CLU_prot"/>
</dbReference>
<dbReference type="Pfam" id="PF13516">
    <property type="entry name" value="LRR_6"/>
    <property type="match status" value="1"/>
</dbReference>
<dbReference type="Pfam" id="PF13236">
    <property type="entry name" value="CLU"/>
    <property type="match status" value="1"/>
</dbReference>
<feature type="compositionally biased region" description="Basic and acidic residues" evidence="1">
    <location>
        <begin position="414"/>
        <end position="427"/>
    </location>
</feature>
<dbReference type="SUPFAM" id="SSF52047">
    <property type="entry name" value="RNI-like"/>
    <property type="match status" value="1"/>
</dbReference>
<dbReference type="EMBL" id="HBIB01037583">
    <property type="protein sequence ID" value="CAE0262276.1"/>
    <property type="molecule type" value="Transcribed_RNA"/>
</dbReference>
<dbReference type="GO" id="GO:0048312">
    <property type="term" value="P:intracellular distribution of mitochondria"/>
    <property type="evidence" value="ECO:0007669"/>
    <property type="project" value="TreeGrafter"/>
</dbReference>
<dbReference type="PROSITE" id="PS51823">
    <property type="entry name" value="CLU"/>
    <property type="match status" value="1"/>
</dbReference>
<dbReference type="InterPro" id="IPR032675">
    <property type="entry name" value="LRR_dom_sf"/>
</dbReference>
<feature type="domain" description="Clu" evidence="2">
    <location>
        <begin position="75"/>
        <end position="386"/>
    </location>
</feature>
<dbReference type="GO" id="GO:0003729">
    <property type="term" value="F:mRNA binding"/>
    <property type="evidence" value="ECO:0007669"/>
    <property type="project" value="TreeGrafter"/>
</dbReference>
<feature type="region of interest" description="Disordered" evidence="1">
    <location>
        <begin position="808"/>
        <end position="828"/>
    </location>
</feature>
<accession>A0A7S3GCX0</accession>
<proteinExistence type="predicted"/>
<dbReference type="InterPro" id="IPR001611">
    <property type="entry name" value="Leu-rich_rpt"/>
</dbReference>
<reference evidence="3" key="1">
    <citation type="submission" date="2021-01" db="EMBL/GenBank/DDBJ databases">
        <authorList>
            <person name="Corre E."/>
            <person name="Pelletier E."/>
            <person name="Niang G."/>
            <person name="Scheremetjew M."/>
            <person name="Finn R."/>
            <person name="Kale V."/>
            <person name="Holt S."/>
            <person name="Cochrane G."/>
            <person name="Meng A."/>
            <person name="Brown T."/>
            <person name="Cohen L."/>
        </authorList>
    </citation>
    <scope>NUCLEOTIDE SEQUENCE</scope>
    <source>
        <strain evidence="3">NIES-2562</strain>
    </source>
</reference>
<protein>
    <recommendedName>
        <fullName evidence="2">Clu domain-containing protein</fullName>
    </recommendedName>
</protein>
<dbReference type="AlphaFoldDB" id="A0A7S3GCX0"/>
<sequence>MQGYKVSRDDRRKTLQQYLGKQRLDHILRGALTDLLEEVPANPIPFLIKCLRKHSGDFSDVEGQVKEALLLSKAEVLKILAEHKASFREDLRAPNVLAWNERYQRLVEKCRSFSTLNPRKGAVEAWMELYHLHQEFETAAEGFTRVIVQEMGLPEHEMTFRPVPAPAGAIFAEYICQGIRLTVFAKESQPIGDAIRTFQLKTLTKGQDDTGLKLLGHELRGLQTFSAVGTDALSLPLFCTVDYRGVRVLATTAVPHPFGFSATTESGSAMPSNDVDVLEKQLEDLILRGRKAGEGGKAAPLLPQVAFSLYNSSMFHQVGHTSKFGLTPRVTDLRKASNAAQACVDSLNIAMSREEWIEGARGFLAKDGRLYFQQHGYILPFEKQEEAGVSGLPSARPSTVSDAPLYDNEVAKGEVEPPRSADPHLGEGGHTLSVPGQNQQKQRRPSIRLSTMADHVLLAAELLAERDRDTLRIRPELLRRWPVRLSNALLPQILREIDPVSYEARKDILTREEVALQEALREKVQGPLVDSMVDFLFGKYYEEKLADVDLTLEMHWRGIPLRYLGLVYSRAEQNDGDSEAQQAVTHLLLLEMTARVIKCEVRRRWRDECTKGRRLVLPNAGMGEKRKDIPGYKPDAEGVLDGSSFSGHSAFALQLCEVLTFVYGDGDDTIEFFRDDLPMALQQKYGYGHAAFVLAIQSADSERKGDDDDGIIERLGYFEQRYGLDMEQLLSRIEFSLGFVLRESCRLDLLEVAKKKMGVGGGRGTDVGLSSSDILRIQPVVQSAGGKYACRGAYLLFDALLALRSMREGEEGEEEGEDDRERRERAKQLGSSMRLKRVLEAGMTAFAQAHRFFPSDDITLYRWGELCWVIAEVGRRTGQYDADKLNELKLEGDALFTKAALIHARTPLFNAYATKIEHAKFDFFAEIGDAEVLKMLDLYRTLAVKSQEPLQVSFQGCVRVTPTAICKWVEEHPTIAAVDVRGVPLSTAGLEALTSAIGATGTLMEVLLTPEDDIELEAVTDFAAACIGHPRLVNVCLSKVWRVRDLREGSLDAIVYEQMDAMDDKPAYLTPFEGVFAAGLARGSPALRRMSLRCGDGGLGPAGARAAAVSLADAPVSHLNLEHNALTAGGSDYEGARILLRALFSNPSIEVLRLGSNSLGEALLEPSKLLLEKHTLRELRLDSNAIGNADVTHLVRAVAGDEADGKGRVPANQSLEVVDLRDNDVGGAVAVQILAAVKANPRLKVLDLKENAGVARDELTAAEEILRQRQK</sequence>
<dbReference type="SMART" id="SM00368">
    <property type="entry name" value="LRR_RI"/>
    <property type="match status" value="4"/>
</dbReference>
<gene>
    <name evidence="3" type="ORF">PBIL07802_LOCUS24571</name>
</gene>
<dbReference type="PANTHER" id="PTHR12601">
    <property type="entry name" value="EUKARYOTIC TRANSLATION INITIATION FACTOR 3 SUBUNIT EIF-3"/>
    <property type="match status" value="1"/>
</dbReference>
<evidence type="ECO:0000313" key="3">
    <source>
        <dbReference type="EMBL" id="CAE0262276.1"/>
    </source>
</evidence>
<evidence type="ECO:0000256" key="1">
    <source>
        <dbReference type="SAM" id="MobiDB-lite"/>
    </source>
</evidence>
<dbReference type="GO" id="GO:0005737">
    <property type="term" value="C:cytoplasm"/>
    <property type="evidence" value="ECO:0007669"/>
    <property type="project" value="TreeGrafter"/>
</dbReference>
<dbReference type="PANTHER" id="PTHR12601:SF6">
    <property type="entry name" value="CLUSTERED MITOCHONDRIA PROTEIN HOMOLOG"/>
    <property type="match status" value="1"/>
</dbReference>